<dbReference type="Proteomes" id="UP001065682">
    <property type="component" value="Unassembled WGS sequence"/>
</dbReference>
<dbReference type="PANTHER" id="PTHR12526:SF637">
    <property type="entry name" value="GLYCOSYLTRANSFERASE EPSF-RELATED"/>
    <property type="match status" value="1"/>
</dbReference>
<dbReference type="AlphaFoldDB" id="A0A9E4ZLV2"/>
<dbReference type="InterPro" id="IPR001296">
    <property type="entry name" value="Glyco_trans_1"/>
</dbReference>
<proteinExistence type="predicted"/>
<evidence type="ECO:0000313" key="3">
    <source>
        <dbReference type="Proteomes" id="UP001065682"/>
    </source>
</evidence>
<dbReference type="GO" id="GO:0016757">
    <property type="term" value="F:glycosyltransferase activity"/>
    <property type="evidence" value="ECO:0007669"/>
    <property type="project" value="InterPro"/>
</dbReference>
<dbReference type="EMBL" id="VHLL01000005">
    <property type="protein sequence ID" value="MCT8337792.1"/>
    <property type="molecule type" value="Genomic_DNA"/>
</dbReference>
<accession>A0A9E4ZLV2</accession>
<feature type="domain" description="Glycosyl transferase family 1" evidence="1">
    <location>
        <begin position="201"/>
        <end position="354"/>
    </location>
</feature>
<protein>
    <submittedName>
        <fullName evidence="2">Glycosyltransferase family 4 protein</fullName>
    </submittedName>
</protein>
<sequence>MFVGMDLLMNKKNLKLGIFSFPLTKSNATPSKNLVHILSSIASRTYLLTSTDYLDQIDEYPRVRTYSINYTLEFNSIKKIVKYLQRELRLALLVKALNKNVDAWVFFFGGDKYILPMLTAKLLGKKIILLKGGSSIKDALSINDLFYRATLFSLNVNFHLSTYIVLYSHSLISEWNFEKYRHKILIAHEHFLDFSTFSVTTPLPGRPPLIGYIGRLSGEKGVQHFAQALPAILADRQDLRVLIGGDGQLKESIEASLQERGVTAHVDLPGWISHDDLPNYLNQLQLLILPSYTEGLPNIMLEAMACGTPVLATPVGAIPDVIIDGKTGFIMENNSPECIAENVKRALDSPDLEQIAKDGRRFVEENFSFERTVENWKEILQSVE</sequence>
<dbReference type="Gene3D" id="3.40.50.2000">
    <property type="entry name" value="Glycogen Phosphorylase B"/>
    <property type="match status" value="2"/>
</dbReference>
<comment type="caution">
    <text evidence="2">The sequence shown here is derived from an EMBL/GenBank/DDBJ whole genome shotgun (WGS) entry which is preliminary data.</text>
</comment>
<dbReference type="CDD" id="cd03801">
    <property type="entry name" value="GT4_PimA-like"/>
    <property type="match status" value="1"/>
</dbReference>
<reference evidence="2" key="1">
    <citation type="submission" date="2019-06" db="EMBL/GenBank/DDBJ databases">
        <title>Methanoculleus strain from Tamsui River, Taipei, Taiwan.</title>
        <authorList>
            <person name="You Y.-T."/>
            <person name="Chen S.-C."/>
            <person name="Lai S.-J."/>
            <person name="Lee Y.-C."/>
            <person name="Lai M.-C."/>
        </authorList>
    </citation>
    <scope>NUCLEOTIDE SEQUENCE</scope>
    <source>
        <strain evidence="2">Afa-1</strain>
    </source>
</reference>
<name>A0A9E4ZLV2_9EURY</name>
<gene>
    <name evidence="2" type="ORF">FKB36_09925</name>
</gene>
<keyword evidence="3" id="KW-1185">Reference proteome</keyword>
<dbReference type="Pfam" id="PF00534">
    <property type="entry name" value="Glycos_transf_1"/>
    <property type="match status" value="1"/>
</dbReference>
<evidence type="ECO:0000313" key="2">
    <source>
        <dbReference type="EMBL" id="MCT8337792.1"/>
    </source>
</evidence>
<organism evidence="2 3">
    <name type="scientific">Methanoculleus formosensis</name>
    <dbReference type="NCBI Taxonomy" id="2590886"/>
    <lineage>
        <taxon>Archaea</taxon>
        <taxon>Methanobacteriati</taxon>
        <taxon>Methanobacteriota</taxon>
        <taxon>Stenosarchaea group</taxon>
        <taxon>Methanomicrobia</taxon>
        <taxon>Methanomicrobiales</taxon>
        <taxon>Methanomicrobiaceae</taxon>
        <taxon>Methanoculleus</taxon>
    </lineage>
</organism>
<evidence type="ECO:0000259" key="1">
    <source>
        <dbReference type="Pfam" id="PF00534"/>
    </source>
</evidence>
<dbReference type="SUPFAM" id="SSF53756">
    <property type="entry name" value="UDP-Glycosyltransferase/glycogen phosphorylase"/>
    <property type="match status" value="1"/>
</dbReference>
<dbReference type="PANTHER" id="PTHR12526">
    <property type="entry name" value="GLYCOSYLTRANSFERASE"/>
    <property type="match status" value="1"/>
</dbReference>